<dbReference type="AlphaFoldDB" id="A0A061IZ99"/>
<dbReference type="InterPro" id="IPR001353">
    <property type="entry name" value="Proteasome_sua/b"/>
</dbReference>
<comment type="function">
    <text evidence="10">Component of the proteasome, a multicatalytic proteinase complex which is characterized by its ability to cleave peptides with Arg, Phe, Tyr, Leu, and Glu adjacent to the leaving group at neutral or slightly basic pH. The proteasome has an ATP-dependent proteolytic activity.</text>
</comment>
<reference evidence="11 12" key="1">
    <citation type="submission" date="2013-07" db="EMBL/GenBank/DDBJ databases">
        <authorList>
            <person name="Stoco P.H."/>
            <person name="Wagner G."/>
            <person name="Gerber A."/>
            <person name="Zaha A."/>
            <person name="Thompson C."/>
            <person name="Bartholomeu D.C."/>
            <person name="Luckemeyer D.D."/>
            <person name="Bahia D."/>
            <person name="Loreto E."/>
            <person name="Prestes E.B."/>
            <person name="Lima F.M."/>
            <person name="Rodrigues-Luiz G."/>
            <person name="Vallejo G.A."/>
            <person name="Filho J.F."/>
            <person name="Monteiro K.M."/>
            <person name="Tyler K.M."/>
            <person name="de Almeida L.G."/>
            <person name="Ortiz M.F."/>
            <person name="Siervo M.A."/>
            <person name="de Moraes M.H."/>
            <person name="Cunha O.L."/>
            <person name="Mendonca-Neto R."/>
            <person name="Silva R."/>
            <person name="Teixeira S.M."/>
            <person name="Murta S.M."/>
            <person name="Sincero T.C."/>
            <person name="Mendes T.A."/>
            <person name="Urmenyi T.P."/>
            <person name="Silva V.G."/>
            <person name="da Rocha W.D."/>
            <person name="Andersson B."/>
            <person name="Romanha A.J."/>
            <person name="Steindel M."/>
            <person name="de Vasconcelos A.T."/>
            <person name="Grisard E.C."/>
        </authorList>
    </citation>
    <scope>NUCLEOTIDE SEQUENCE [LARGE SCALE GENOMIC DNA]</scope>
    <source>
        <strain evidence="11 12">SC58</strain>
    </source>
</reference>
<protein>
    <recommendedName>
        <fullName evidence="10">Proteasome subunit beta</fullName>
    </recommendedName>
</protein>
<dbReference type="PANTHER" id="PTHR32194">
    <property type="entry name" value="METALLOPROTEASE TLDD"/>
    <property type="match status" value="1"/>
</dbReference>
<keyword evidence="2 10" id="KW-0963">Cytoplasm</keyword>
<keyword evidence="7" id="KW-0865">Zymogen</keyword>
<accession>A0A061IZ99</accession>
<evidence type="ECO:0000256" key="10">
    <source>
        <dbReference type="RuleBase" id="RU004203"/>
    </source>
</evidence>
<dbReference type="GO" id="GO:0005737">
    <property type="term" value="C:cytoplasm"/>
    <property type="evidence" value="ECO:0007669"/>
    <property type="project" value="UniProtKB-SubCell"/>
</dbReference>
<dbReference type="GO" id="GO:0004298">
    <property type="term" value="F:threonine-type endopeptidase activity"/>
    <property type="evidence" value="ECO:0007669"/>
    <property type="project" value="UniProtKB-KW"/>
</dbReference>
<dbReference type="InterPro" id="IPR029055">
    <property type="entry name" value="Ntn_hydrolases_N"/>
</dbReference>
<dbReference type="CDD" id="cd03761">
    <property type="entry name" value="proteasome_beta_type_5"/>
    <property type="match status" value="1"/>
</dbReference>
<dbReference type="FunFam" id="3.60.20.10:FF:000034">
    <property type="entry name" value="Proteasome subunit beta"/>
    <property type="match status" value="1"/>
</dbReference>
<dbReference type="GO" id="GO:0005634">
    <property type="term" value="C:nucleus"/>
    <property type="evidence" value="ECO:0007669"/>
    <property type="project" value="UniProtKB-SubCell"/>
</dbReference>
<keyword evidence="8 10" id="KW-0539">Nucleus</keyword>
<evidence type="ECO:0000256" key="2">
    <source>
        <dbReference type="ARBA" id="ARBA00022490"/>
    </source>
</evidence>
<comment type="subunit">
    <text evidence="10">Component of the proteasome complex.</text>
</comment>
<evidence type="ECO:0000313" key="11">
    <source>
        <dbReference type="EMBL" id="ESL07999.1"/>
    </source>
</evidence>
<comment type="subcellular location">
    <subcellularLocation>
        <location evidence="10">Cytoplasm</location>
    </subcellularLocation>
    <subcellularLocation>
        <location evidence="10">Nucleus</location>
    </subcellularLocation>
</comment>
<evidence type="ECO:0000256" key="6">
    <source>
        <dbReference type="ARBA" id="ARBA00022942"/>
    </source>
</evidence>
<dbReference type="InterPro" id="IPR016050">
    <property type="entry name" value="Proteasome_bsu_CS"/>
</dbReference>
<keyword evidence="12" id="KW-1185">Reference proteome</keyword>
<dbReference type="GO" id="GO:0051603">
    <property type="term" value="P:proteolysis involved in protein catabolic process"/>
    <property type="evidence" value="ECO:0007669"/>
    <property type="project" value="InterPro"/>
</dbReference>
<dbReference type="OrthoDB" id="37597at2759"/>
<evidence type="ECO:0000256" key="1">
    <source>
        <dbReference type="ARBA" id="ARBA00001198"/>
    </source>
</evidence>
<dbReference type="Pfam" id="PF00227">
    <property type="entry name" value="Proteasome"/>
    <property type="match status" value="1"/>
</dbReference>
<dbReference type="InterPro" id="IPR023333">
    <property type="entry name" value="Proteasome_suB-type"/>
</dbReference>
<evidence type="ECO:0000256" key="4">
    <source>
        <dbReference type="ARBA" id="ARBA00022698"/>
    </source>
</evidence>
<keyword evidence="6 10" id="KW-0647">Proteasome</keyword>
<name>A0A061IZ99_TRYRA</name>
<evidence type="ECO:0000256" key="9">
    <source>
        <dbReference type="PIRSR" id="PIRSR600243-1"/>
    </source>
</evidence>
<evidence type="ECO:0000256" key="8">
    <source>
        <dbReference type="ARBA" id="ARBA00023242"/>
    </source>
</evidence>
<keyword evidence="5" id="KW-0378">Hydrolase</keyword>
<dbReference type="PRINTS" id="PR00141">
    <property type="entry name" value="PROTEASOME"/>
</dbReference>
<dbReference type="PANTHER" id="PTHR32194:SF3">
    <property type="entry name" value="PROTEASOME SUBUNIT BETA"/>
    <property type="match status" value="1"/>
</dbReference>
<dbReference type="EMBL" id="AUPL01004306">
    <property type="protein sequence ID" value="ESL07999.1"/>
    <property type="molecule type" value="Genomic_DNA"/>
</dbReference>
<keyword evidence="4" id="KW-0888">Threonine protease</keyword>
<comment type="catalytic activity">
    <reaction evidence="1">
        <text>Cleavage of peptide bonds with very broad specificity.</text>
        <dbReference type="EC" id="3.4.25.1"/>
    </reaction>
</comment>
<dbReference type="SUPFAM" id="SSF56235">
    <property type="entry name" value="N-terminal nucleophile aminohydrolases (Ntn hydrolases)"/>
    <property type="match status" value="1"/>
</dbReference>
<comment type="caution">
    <text evidence="11">The sequence shown here is derived from an EMBL/GenBank/DDBJ whole genome shotgun (WGS) entry which is preliminary data.</text>
</comment>
<sequence>MLADFESVLRTNFSLDDCPRIGPFTWKNVPGLDGSNKEDECDVQTLSSYSFLGTGLRCNDDFSVIPATGEKLTEDPLNTVNRLQTDMRTWKLMRPCPVPRSIPRLDMKKGTTTLGFHFDGGIIIAVDSRASSGQYISSQTVMKVLEINEYLLGTMAGGAADCQYWERVLGMECRLWELRNNCRISVAAASKILANITYSYRNYGLSMGTMVAGWDQFGPSLYYVDDKGTRVKHELFSVGSGSIYAYGVLDQGYRKDLTVEQACDLARRSIFHATYRDGASGGIVTVYHVHQGGWTRISRDDQTQLYDLYVV</sequence>
<feature type="active site" description="Nucleophile" evidence="9">
    <location>
        <position position="111"/>
    </location>
</feature>
<dbReference type="PROSITE" id="PS00854">
    <property type="entry name" value="PROTEASOME_BETA_1"/>
    <property type="match status" value="1"/>
</dbReference>
<dbReference type="PROSITE" id="PS51476">
    <property type="entry name" value="PROTEASOME_BETA_2"/>
    <property type="match status" value="1"/>
</dbReference>
<keyword evidence="3" id="KW-0645">Protease</keyword>
<proteinExistence type="inferred from homology"/>
<dbReference type="GO" id="GO:0005839">
    <property type="term" value="C:proteasome core complex"/>
    <property type="evidence" value="ECO:0007669"/>
    <property type="project" value="InterPro"/>
</dbReference>
<evidence type="ECO:0000313" key="12">
    <source>
        <dbReference type="Proteomes" id="UP000031737"/>
    </source>
</evidence>
<organism evidence="11 12">
    <name type="scientific">Trypanosoma rangeli SC58</name>
    <dbReference type="NCBI Taxonomy" id="429131"/>
    <lineage>
        <taxon>Eukaryota</taxon>
        <taxon>Discoba</taxon>
        <taxon>Euglenozoa</taxon>
        <taxon>Kinetoplastea</taxon>
        <taxon>Metakinetoplastina</taxon>
        <taxon>Trypanosomatida</taxon>
        <taxon>Trypanosomatidae</taxon>
        <taxon>Trypanosoma</taxon>
        <taxon>Herpetosoma</taxon>
    </lineage>
</organism>
<gene>
    <name evidence="11" type="ORF">TRSC58_04306</name>
</gene>
<evidence type="ECO:0000256" key="5">
    <source>
        <dbReference type="ARBA" id="ARBA00022801"/>
    </source>
</evidence>
<evidence type="ECO:0000256" key="3">
    <source>
        <dbReference type="ARBA" id="ARBA00022670"/>
    </source>
</evidence>
<dbReference type="Proteomes" id="UP000031737">
    <property type="component" value="Unassembled WGS sequence"/>
</dbReference>
<dbReference type="InterPro" id="IPR000243">
    <property type="entry name" value="Pept_T1A_subB"/>
</dbReference>
<dbReference type="Gene3D" id="3.60.20.10">
    <property type="entry name" value="Glutamine Phosphoribosylpyrophosphate, subunit 1, domain 1"/>
    <property type="match status" value="1"/>
</dbReference>
<comment type="similarity">
    <text evidence="10">Belongs to the peptidase T1B family.</text>
</comment>
<dbReference type="VEuPathDB" id="TriTrypDB:TRSC58_04306"/>
<evidence type="ECO:0000256" key="7">
    <source>
        <dbReference type="ARBA" id="ARBA00023145"/>
    </source>
</evidence>